<feature type="coiled-coil region" evidence="1">
    <location>
        <begin position="507"/>
        <end position="562"/>
    </location>
</feature>
<proteinExistence type="predicted"/>
<evidence type="ECO:0000313" key="3">
    <source>
        <dbReference type="EMBL" id="KAK3485567.1"/>
    </source>
</evidence>
<keyword evidence="4" id="KW-1185">Reference proteome</keyword>
<feature type="compositionally biased region" description="Low complexity" evidence="2">
    <location>
        <begin position="434"/>
        <end position="455"/>
    </location>
</feature>
<evidence type="ECO:0000256" key="2">
    <source>
        <dbReference type="SAM" id="MobiDB-lite"/>
    </source>
</evidence>
<feature type="compositionally biased region" description="Acidic residues" evidence="2">
    <location>
        <begin position="717"/>
        <end position="729"/>
    </location>
</feature>
<feature type="compositionally biased region" description="Polar residues" evidence="2">
    <location>
        <begin position="148"/>
        <end position="169"/>
    </location>
</feature>
<accession>A0AAJ0MM40</accession>
<feature type="compositionally biased region" description="Basic residues" evidence="2">
    <location>
        <begin position="176"/>
        <end position="185"/>
    </location>
</feature>
<feature type="compositionally biased region" description="Acidic residues" evidence="2">
    <location>
        <begin position="637"/>
        <end position="662"/>
    </location>
</feature>
<sequence length="729" mass="80873">MTDHSHDIDELNLPIALRRTRRTGTGTVRRTPCVSGVGIGRGSAIKRSLAVACTREVSPPIPPTTPRRDWNNRITKTATVRGNKTHLQLSSGAVNGLVEDELSSTGLTPMVRRTSLQPPSPAPGSSKCTYKNRNTATPSPRRSILTKPVSTQQPSTSNQADRGTESASTHLLPLRQSHHKRRTIQTHRSASLSSISSEEKMNHAYTEWRKREREAQEEIERLRAELKEKDETIERFHQNDETVELELSPELELDGGMVDAERNPARPRKLVEMQREKAERQTAVIPQQPRSPETPDNLTFHTALSMRQGEDLGGNGGEDGQQQHMLLDHHLQHHDPGSGSETEALSLTTSQFSEAIRARLDCSTPPPSVNRARHHRLLPTTTTAATAAAAGPRLFPTPPTTSPMTMAMAMATARAVIPINNLTPGTELPITPCSNSRHGARSTSSSSRRTSEATTIHNLHHNHSGMNEEEATPTRASNRGGGPEEQQLHSEKIATLTTQNTTLQASLSRAQNSLRVALQLVKKLEIDSDRLRGETLLLQREKRELLEDVREMRSEREEEVVRERVRSALERRDEMWKGRMKMLGEGIVEGVRGAFEEVIEDVLMDSGVGGMDEMLGGEPGGLPTARMSRKKRKRGMEEEEEDADEEEEEEDQVHEDMQEWEGGDGASCDLGAGNSGAGGGSGHGSYDDGLEDIERRTMRVRERMMRKRRRRTSGFGTEEEEEEDADPDA</sequence>
<gene>
    <name evidence="3" type="ORF">B0T23DRAFT_400135</name>
</gene>
<dbReference type="EMBL" id="JAULSX010000010">
    <property type="protein sequence ID" value="KAK3485567.1"/>
    <property type="molecule type" value="Genomic_DNA"/>
</dbReference>
<feature type="region of interest" description="Disordered" evidence="2">
    <location>
        <begin position="427"/>
        <end position="487"/>
    </location>
</feature>
<dbReference type="Proteomes" id="UP001285908">
    <property type="component" value="Unassembled WGS sequence"/>
</dbReference>
<feature type="compositionally biased region" description="Polar residues" evidence="2">
    <location>
        <begin position="126"/>
        <end position="140"/>
    </location>
</feature>
<feature type="compositionally biased region" description="Gly residues" evidence="2">
    <location>
        <begin position="673"/>
        <end position="683"/>
    </location>
</feature>
<name>A0AAJ0MM40_9PEZI</name>
<feature type="region of interest" description="Disordered" evidence="2">
    <location>
        <begin position="613"/>
        <end position="729"/>
    </location>
</feature>
<reference evidence="3 4" key="1">
    <citation type="journal article" date="2023" name="Mol. Phylogenet. Evol.">
        <title>Genome-scale phylogeny and comparative genomics of the fungal order Sordariales.</title>
        <authorList>
            <person name="Hensen N."/>
            <person name="Bonometti L."/>
            <person name="Westerberg I."/>
            <person name="Brannstrom I.O."/>
            <person name="Guillou S."/>
            <person name="Cros-Aarteil S."/>
            <person name="Calhoun S."/>
            <person name="Haridas S."/>
            <person name="Kuo A."/>
            <person name="Mondo S."/>
            <person name="Pangilinan J."/>
            <person name="Riley R."/>
            <person name="LaButti K."/>
            <person name="Andreopoulos B."/>
            <person name="Lipzen A."/>
            <person name="Chen C."/>
            <person name="Yan M."/>
            <person name="Daum C."/>
            <person name="Ng V."/>
            <person name="Clum A."/>
            <person name="Steindorff A."/>
            <person name="Ohm R.A."/>
            <person name="Martin F."/>
            <person name="Silar P."/>
            <person name="Natvig D.O."/>
            <person name="Lalanne C."/>
            <person name="Gautier V."/>
            <person name="Ament-Velasquez S.L."/>
            <person name="Kruys A."/>
            <person name="Hutchinson M.I."/>
            <person name="Powell A.J."/>
            <person name="Barry K."/>
            <person name="Miller A.N."/>
            <person name="Grigoriev I.V."/>
            <person name="Debuchy R."/>
            <person name="Gladieux P."/>
            <person name="Hiltunen Thoren M."/>
            <person name="Johannesson H."/>
        </authorList>
    </citation>
    <scope>NUCLEOTIDE SEQUENCE [LARGE SCALE GENOMIC DNA]</scope>
    <source>
        <strain evidence="3 4">FGSC 10403</strain>
    </source>
</reference>
<protein>
    <submittedName>
        <fullName evidence="3">Uncharacterized protein</fullName>
    </submittedName>
</protein>
<feature type="compositionally biased region" description="Basic and acidic residues" evidence="2">
    <location>
        <begin position="692"/>
        <end position="703"/>
    </location>
</feature>
<keyword evidence="1" id="KW-0175">Coiled coil</keyword>
<feature type="region of interest" description="Disordered" evidence="2">
    <location>
        <begin position="105"/>
        <end position="198"/>
    </location>
</feature>
<evidence type="ECO:0000256" key="1">
    <source>
        <dbReference type="SAM" id="Coils"/>
    </source>
</evidence>
<feature type="coiled-coil region" evidence="1">
    <location>
        <begin position="205"/>
        <end position="239"/>
    </location>
</feature>
<evidence type="ECO:0000313" key="4">
    <source>
        <dbReference type="Proteomes" id="UP001285908"/>
    </source>
</evidence>
<organism evidence="3 4">
    <name type="scientific">Neurospora hispaniola</name>
    <dbReference type="NCBI Taxonomy" id="588809"/>
    <lineage>
        <taxon>Eukaryota</taxon>
        <taxon>Fungi</taxon>
        <taxon>Dikarya</taxon>
        <taxon>Ascomycota</taxon>
        <taxon>Pezizomycotina</taxon>
        <taxon>Sordariomycetes</taxon>
        <taxon>Sordariomycetidae</taxon>
        <taxon>Sordariales</taxon>
        <taxon>Sordariaceae</taxon>
        <taxon>Neurospora</taxon>
    </lineage>
</organism>
<dbReference type="RefSeq" id="XP_062688471.1">
    <property type="nucleotide sequence ID" value="XM_062838468.1"/>
</dbReference>
<dbReference type="GeneID" id="87876090"/>
<dbReference type="AlphaFoldDB" id="A0AAJ0MM40"/>
<comment type="caution">
    <text evidence="3">The sequence shown here is derived from an EMBL/GenBank/DDBJ whole genome shotgun (WGS) entry which is preliminary data.</text>
</comment>